<dbReference type="PANTHER" id="PTHR13451:SF0">
    <property type="entry name" value="CROSSOVER JUNCTION ENDONUCLEASE MUS81"/>
    <property type="match status" value="1"/>
</dbReference>
<keyword evidence="9 14" id="KW-0460">Magnesium</keyword>
<dbReference type="InterPro" id="IPR042530">
    <property type="entry name" value="EME1/EME2_C"/>
</dbReference>
<dbReference type="InterPro" id="IPR011335">
    <property type="entry name" value="Restrct_endonuc-II-like"/>
</dbReference>
<keyword evidence="6 14" id="KW-0255">Endonuclease</keyword>
<evidence type="ECO:0000256" key="5">
    <source>
        <dbReference type="ARBA" id="ARBA00022723"/>
    </source>
</evidence>
<evidence type="ECO:0000256" key="6">
    <source>
        <dbReference type="ARBA" id="ARBA00022759"/>
    </source>
</evidence>
<gene>
    <name evidence="16" type="primary">MUS81_1</name>
    <name evidence="16" type="ORF">K7432_011342</name>
</gene>
<dbReference type="CDD" id="cd20074">
    <property type="entry name" value="XPF_nuclease_Mus81"/>
    <property type="match status" value="1"/>
</dbReference>
<evidence type="ECO:0000313" key="16">
    <source>
        <dbReference type="EMBL" id="KAK9702212.1"/>
    </source>
</evidence>
<evidence type="ECO:0000256" key="3">
    <source>
        <dbReference type="ARBA" id="ARBA00010015"/>
    </source>
</evidence>
<dbReference type="Pfam" id="PF02732">
    <property type="entry name" value="ERCC4"/>
    <property type="match status" value="1"/>
</dbReference>
<keyword evidence="17" id="KW-1185">Reference proteome</keyword>
<dbReference type="Proteomes" id="UP001479436">
    <property type="component" value="Unassembled WGS sequence"/>
</dbReference>
<comment type="cofactor">
    <cofactor evidence="1 14">
        <name>Mg(2+)</name>
        <dbReference type="ChEBI" id="CHEBI:18420"/>
    </cofactor>
</comment>
<keyword evidence="5 14" id="KW-0479">Metal-binding</keyword>
<dbReference type="EMBL" id="JASJQH010007742">
    <property type="protein sequence ID" value="KAK9702212.1"/>
    <property type="molecule type" value="Genomic_DNA"/>
</dbReference>
<proteinExistence type="inferred from homology"/>
<evidence type="ECO:0000313" key="17">
    <source>
        <dbReference type="Proteomes" id="UP001479436"/>
    </source>
</evidence>
<name>A0ABR2VU04_9FUNG</name>
<feature type="domain" description="ERCC4" evidence="15">
    <location>
        <begin position="1"/>
        <end position="80"/>
    </location>
</feature>
<reference evidence="16 17" key="1">
    <citation type="submission" date="2023-04" db="EMBL/GenBank/DDBJ databases">
        <title>Genome of Basidiobolus ranarum AG-B5.</title>
        <authorList>
            <person name="Stajich J.E."/>
            <person name="Carter-House D."/>
            <person name="Gryganskyi A."/>
        </authorList>
    </citation>
    <scope>NUCLEOTIDE SEQUENCE [LARGE SCALE GENOMIC DNA]</scope>
    <source>
        <strain evidence="16 17">AG-B5</strain>
    </source>
</reference>
<dbReference type="Pfam" id="PF21292">
    <property type="entry name" value="EME1-MUS81_C"/>
    <property type="match status" value="1"/>
</dbReference>
<dbReference type="InterPro" id="IPR006166">
    <property type="entry name" value="ERCC4_domain"/>
</dbReference>
<evidence type="ECO:0000256" key="1">
    <source>
        <dbReference type="ARBA" id="ARBA00001946"/>
    </source>
</evidence>
<dbReference type="PANTHER" id="PTHR13451">
    <property type="entry name" value="CLASS II CROSSOVER JUNCTION ENDONUCLEASE MUS81"/>
    <property type="match status" value="1"/>
</dbReference>
<evidence type="ECO:0000256" key="14">
    <source>
        <dbReference type="RuleBase" id="RU369042"/>
    </source>
</evidence>
<dbReference type="SUPFAM" id="SSF52980">
    <property type="entry name" value="Restriction endonuclease-like"/>
    <property type="match status" value="1"/>
</dbReference>
<keyword evidence="11 14" id="KW-0234">DNA repair</keyword>
<dbReference type="InterPro" id="IPR047416">
    <property type="entry name" value="XPF_nuclease_Mus81"/>
</dbReference>
<evidence type="ECO:0000256" key="8">
    <source>
        <dbReference type="ARBA" id="ARBA00022801"/>
    </source>
</evidence>
<evidence type="ECO:0000256" key="2">
    <source>
        <dbReference type="ARBA" id="ARBA00004123"/>
    </source>
</evidence>
<dbReference type="GO" id="GO:0004519">
    <property type="term" value="F:endonuclease activity"/>
    <property type="evidence" value="ECO:0007669"/>
    <property type="project" value="UniProtKB-KW"/>
</dbReference>
<evidence type="ECO:0000256" key="11">
    <source>
        <dbReference type="ARBA" id="ARBA00023204"/>
    </source>
</evidence>
<evidence type="ECO:0000256" key="12">
    <source>
        <dbReference type="ARBA" id="ARBA00023242"/>
    </source>
</evidence>
<dbReference type="Gene3D" id="3.40.50.10130">
    <property type="match status" value="1"/>
</dbReference>
<keyword evidence="7 14" id="KW-0227">DNA damage</keyword>
<protein>
    <recommendedName>
        <fullName evidence="14">Crossover junction endonuclease MUS81</fullName>
        <ecNumber evidence="14">3.1.22.-</ecNumber>
    </recommendedName>
</protein>
<evidence type="ECO:0000256" key="7">
    <source>
        <dbReference type="ARBA" id="ARBA00022763"/>
    </source>
</evidence>
<dbReference type="EC" id="3.1.22.-" evidence="14"/>
<comment type="caution">
    <text evidence="16">The sequence shown here is derived from an EMBL/GenBank/DDBJ whole genome shotgun (WGS) entry which is preliminary data.</text>
</comment>
<evidence type="ECO:0000256" key="10">
    <source>
        <dbReference type="ARBA" id="ARBA00023172"/>
    </source>
</evidence>
<keyword evidence="8 14" id="KW-0378">Hydrolase</keyword>
<keyword evidence="10 14" id="KW-0233">DNA recombination</keyword>
<keyword evidence="13" id="KW-0469">Meiosis</keyword>
<evidence type="ECO:0000256" key="13">
    <source>
        <dbReference type="ARBA" id="ARBA00023254"/>
    </source>
</evidence>
<evidence type="ECO:0000256" key="9">
    <source>
        <dbReference type="ARBA" id="ARBA00022842"/>
    </source>
</evidence>
<keyword evidence="4 14" id="KW-0540">Nuclease</keyword>
<dbReference type="InterPro" id="IPR033309">
    <property type="entry name" value="Mus81"/>
</dbReference>
<dbReference type="Gene3D" id="1.10.150.670">
    <property type="entry name" value="Crossover junction endonuclease EME1, DNA-binding domain"/>
    <property type="match status" value="1"/>
</dbReference>
<comment type="similarity">
    <text evidence="3 14">Belongs to the XPF family.</text>
</comment>
<sequence>MDDLVASIKDGRFKEQKFRLNNCGASQIVYLVEGNEADGTRAFGGSTAIQTALSSTQVVDGFFLKKTESVDDSITYLTRMTRQLQLMFTDSTLQVLPDSLINKATYLALREHLATLEPGKEFYISYGAYCQLNSKSGALSLQDLFIKMLVTTRGITPEKANEIIKRYPTPKSLFEAYDSLHSEESKKHLLKDNARAVRRKNIGPALSERLYNVWCSTSYD</sequence>
<evidence type="ECO:0000259" key="15">
    <source>
        <dbReference type="Pfam" id="PF02732"/>
    </source>
</evidence>
<comment type="function">
    <text evidence="14">Interacts with EME1 to form a DNA structure-specific endonuclease with substrate preference for branched DNA structures with a 5'-end at the branch nick. Typical substrates include 3'-flap structures, D-loops, replication forks and nicked Holliday junctions. May be required in mitosis for the processing of stalled or collapsed replication fork intermediates. May be required in meiosis for the repair of meiosis-specific double strand breaks subsequent to single-end invasion (SEI).</text>
</comment>
<keyword evidence="12 14" id="KW-0539">Nucleus</keyword>
<comment type="subunit">
    <text evidence="14">Interacts with EME1.</text>
</comment>
<comment type="subcellular location">
    <subcellularLocation>
        <location evidence="2 14">Nucleus</location>
    </subcellularLocation>
</comment>
<accession>A0ABR2VU04</accession>
<evidence type="ECO:0000256" key="4">
    <source>
        <dbReference type="ARBA" id="ARBA00022722"/>
    </source>
</evidence>
<organism evidence="16 17">
    <name type="scientific">Basidiobolus ranarum</name>
    <dbReference type="NCBI Taxonomy" id="34480"/>
    <lineage>
        <taxon>Eukaryota</taxon>
        <taxon>Fungi</taxon>
        <taxon>Fungi incertae sedis</taxon>
        <taxon>Zoopagomycota</taxon>
        <taxon>Entomophthoromycotina</taxon>
        <taxon>Basidiobolomycetes</taxon>
        <taxon>Basidiobolales</taxon>
        <taxon>Basidiobolaceae</taxon>
        <taxon>Basidiobolus</taxon>
    </lineage>
</organism>